<organism evidence="3 7">
    <name type="scientific">Bacteroides ovatus</name>
    <dbReference type="NCBI Taxonomy" id="28116"/>
    <lineage>
        <taxon>Bacteria</taxon>
        <taxon>Pseudomonadati</taxon>
        <taxon>Bacteroidota</taxon>
        <taxon>Bacteroidia</taxon>
        <taxon>Bacteroidales</taxon>
        <taxon>Bacteroidaceae</taxon>
        <taxon>Bacteroides</taxon>
    </lineage>
</organism>
<evidence type="ECO:0000313" key="3">
    <source>
        <dbReference type="EMBL" id="KAA3930065.1"/>
    </source>
</evidence>
<dbReference type="SUPFAM" id="SSF54593">
    <property type="entry name" value="Glyoxalase/Bleomycin resistance protein/Dihydroxybiphenyl dioxygenase"/>
    <property type="match status" value="1"/>
</dbReference>
<dbReference type="GO" id="GO:0046872">
    <property type="term" value="F:metal ion binding"/>
    <property type="evidence" value="ECO:0007669"/>
    <property type="project" value="UniProtKB-KW"/>
</dbReference>
<dbReference type="InterPro" id="IPR029068">
    <property type="entry name" value="Glyas_Bleomycin-R_OHBP_Dase"/>
</dbReference>
<evidence type="ECO:0000313" key="7">
    <source>
        <dbReference type="Proteomes" id="UP000365824"/>
    </source>
</evidence>
<dbReference type="PROSITE" id="PS00934">
    <property type="entry name" value="GLYOXALASE_I_1"/>
    <property type="match status" value="1"/>
</dbReference>
<dbReference type="Pfam" id="PF00903">
    <property type="entry name" value="Glyoxalase"/>
    <property type="match status" value="1"/>
</dbReference>
<dbReference type="EMBL" id="VWKB01000001">
    <property type="protein sequence ID" value="KAA4104806.1"/>
    <property type="molecule type" value="Genomic_DNA"/>
</dbReference>
<comment type="caution">
    <text evidence="3">The sequence shown here is derived from an EMBL/GenBank/DDBJ whole genome shotgun (WGS) entry which is preliminary data.</text>
</comment>
<dbReference type="GO" id="GO:0004462">
    <property type="term" value="F:lactoylglutathione lyase activity"/>
    <property type="evidence" value="ECO:0007669"/>
    <property type="project" value="InterPro"/>
</dbReference>
<dbReference type="EMBL" id="JAQNZF010000002">
    <property type="protein sequence ID" value="MDC2741076.1"/>
    <property type="molecule type" value="Genomic_DNA"/>
</dbReference>
<dbReference type="RefSeq" id="WP_004311379.1">
    <property type="nucleotide sequence ID" value="NZ_CAAKNR010000119.1"/>
</dbReference>
<dbReference type="PROSITE" id="PS51819">
    <property type="entry name" value="VOC"/>
    <property type="match status" value="1"/>
</dbReference>
<evidence type="ECO:0000313" key="9">
    <source>
        <dbReference type="Proteomes" id="UP000473905"/>
    </source>
</evidence>
<dbReference type="PANTHER" id="PTHR21366:SF14">
    <property type="entry name" value="GLYOXALASE DOMAIN-CONTAINING PROTEIN 5"/>
    <property type="match status" value="1"/>
</dbReference>
<dbReference type="Proteomes" id="UP000365824">
    <property type="component" value="Unassembled WGS sequence"/>
</dbReference>
<dbReference type="Gene3D" id="3.10.180.10">
    <property type="entry name" value="2,3-Dihydroxybiphenyl 1,2-Dioxygenase, domain 1"/>
    <property type="match status" value="1"/>
</dbReference>
<dbReference type="InterPro" id="IPR050383">
    <property type="entry name" value="GlyoxalaseI/FosfomycinResist"/>
</dbReference>
<dbReference type="PANTHER" id="PTHR21366">
    <property type="entry name" value="GLYOXALASE FAMILY PROTEIN"/>
    <property type="match status" value="1"/>
</dbReference>
<dbReference type="AlphaFoldDB" id="A0A139LCY9"/>
<dbReference type="EMBL" id="VWFO01000002">
    <property type="protein sequence ID" value="KAA4666439.1"/>
    <property type="molecule type" value="Genomic_DNA"/>
</dbReference>
<evidence type="ECO:0000313" key="4">
    <source>
        <dbReference type="EMBL" id="KAA4104806.1"/>
    </source>
</evidence>
<reference evidence="6" key="2">
    <citation type="submission" date="2022-10" db="EMBL/GenBank/DDBJ databases">
        <title>Human gut microbiome strain richness.</title>
        <authorList>
            <person name="Chen-Liaw A."/>
        </authorList>
    </citation>
    <scope>NUCLEOTIDE SEQUENCE</scope>
    <source>
        <strain evidence="6">BSD2780120875st1_E1_BSD2780120875_150330</strain>
    </source>
</reference>
<dbReference type="InterPro" id="IPR018146">
    <property type="entry name" value="Glyoxalase_1_CS"/>
</dbReference>
<evidence type="ECO:0000313" key="8">
    <source>
        <dbReference type="Proteomes" id="UP000435985"/>
    </source>
</evidence>
<feature type="domain" description="VOC" evidence="2">
    <location>
        <begin position="5"/>
        <end position="124"/>
    </location>
</feature>
<gene>
    <name evidence="5" type="ORF">F3B98_01495</name>
    <name evidence="4" type="ORF">F3D66_00895</name>
    <name evidence="3" type="ORF">F3F25_06215</name>
    <name evidence="6" type="ORF">PO382_02415</name>
</gene>
<sequence length="125" mass="13820">MKIKNIDHIVIPVSDIDKSLHFYTEVLGMEADTSNQRFAVKFGNQKINLHVGKAQFLPTAKHPAFGSADICLLTEGNIEEIKVEVESKGIEIEVGIVQRQGAQGAIRSIYFRDPDGNLIEVSTLI</sequence>
<evidence type="ECO:0000313" key="6">
    <source>
        <dbReference type="EMBL" id="MDC2741076.1"/>
    </source>
</evidence>
<name>A0A139LCY9_BACOV</name>
<dbReference type="InterPro" id="IPR004360">
    <property type="entry name" value="Glyas_Fos-R_dOase_dom"/>
</dbReference>
<keyword evidence="1" id="KW-0479">Metal-binding</keyword>
<dbReference type="STRING" id="28116.Bovatus_01689"/>
<evidence type="ECO:0000256" key="1">
    <source>
        <dbReference type="ARBA" id="ARBA00022723"/>
    </source>
</evidence>
<proteinExistence type="predicted"/>
<dbReference type="Proteomes" id="UP000435985">
    <property type="component" value="Unassembled WGS sequence"/>
</dbReference>
<evidence type="ECO:0000259" key="2">
    <source>
        <dbReference type="PROSITE" id="PS51819"/>
    </source>
</evidence>
<evidence type="ECO:0000313" key="5">
    <source>
        <dbReference type="EMBL" id="KAA4666439.1"/>
    </source>
</evidence>
<accession>A0A139LCY9</accession>
<keyword evidence="9" id="KW-1185">Reference proteome</keyword>
<dbReference type="InterPro" id="IPR037523">
    <property type="entry name" value="VOC_core"/>
</dbReference>
<reference evidence="7 8" key="1">
    <citation type="journal article" date="2019" name="Nat. Med.">
        <title>A library of human gut bacterial isolates paired with longitudinal multiomics data enables mechanistic microbiome research.</title>
        <authorList>
            <person name="Poyet M."/>
            <person name="Groussin M."/>
            <person name="Gibbons S.M."/>
            <person name="Avila-Pacheco J."/>
            <person name="Jiang X."/>
            <person name="Kearney S.M."/>
            <person name="Perrotta A.R."/>
            <person name="Berdy B."/>
            <person name="Zhao S."/>
            <person name="Lieberman T.D."/>
            <person name="Swanson P.K."/>
            <person name="Smith M."/>
            <person name="Roesemann S."/>
            <person name="Alexander J.E."/>
            <person name="Rich S.A."/>
            <person name="Livny J."/>
            <person name="Vlamakis H."/>
            <person name="Clish C."/>
            <person name="Bullock K."/>
            <person name="Deik A."/>
            <person name="Scott J."/>
            <person name="Pierce K.A."/>
            <person name="Xavier R.J."/>
            <person name="Alm E.J."/>
        </authorList>
    </citation>
    <scope>NUCLEOTIDE SEQUENCE [LARGE SCALE GENOMIC DNA]</scope>
    <source>
        <strain evidence="4 9">BIOML-A134</strain>
        <strain evidence="5 8">BIOML-A14</strain>
        <strain evidence="3 7">BIOML-A160</strain>
    </source>
</reference>
<protein>
    <submittedName>
        <fullName evidence="3">VOC family protein</fullName>
    </submittedName>
</protein>
<dbReference type="Proteomes" id="UP000473905">
    <property type="component" value="Unassembled WGS sequence"/>
</dbReference>
<dbReference type="CDD" id="cd07253">
    <property type="entry name" value="GLOD5"/>
    <property type="match status" value="1"/>
</dbReference>
<dbReference type="Proteomes" id="UP001219389">
    <property type="component" value="Unassembled WGS sequence"/>
</dbReference>
<dbReference type="EMBL" id="VWLB01000007">
    <property type="protein sequence ID" value="KAA3930065.1"/>
    <property type="molecule type" value="Genomic_DNA"/>
</dbReference>